<dbReference type="InterPro" id="IPR000198">
    <property type="entry name" value="RhoGAP_dom"/>
</dbReference>
<dbReference type="Proteomes" id="UP000565754">
    <property type="component" value="Unassembled WGS sequence"/>
</dbReference>
<feature type="non-terminal residue" evidence="3">
    <location>
        <position position="1"/>
    </location>
</feature>
<dbReference type="Gene3D" id="1.10.555.10">
    <property type="entry name" value="Rho GTPase activation protein"/>
    <property type="match status" value="1"/>
</dbReference>
<protein>
    <submittedName>
        <fullName evidence="3">RHG32 protein</fullName>
    </submittedName>
</protein>
<dbReference type="GO" id="GO:0007264">
    <property type="term" value="P:small GTPase-mediated signal transduction"/>
    <property type="evidence" value="ECO:0007669"/>
    <property type="project" value="TreeGrafter"/>
</dbReference>
<feature type="non-terminal residue" evidence="3">
    <location>
        <position position="108"/>
    </location>
</feature>
<dbReference type="AlphaFoldDB" id="A0A7L1EKE3"/>
<evidence type="ECO:0000256" key="1">
    <source>
        <dbReference type="ARBA" id="ARBA00022468"/>
    </source>
</evidence>
<dbReference type="SUPFAM" id="SSF48350">
    <property type="entry name" value="GTPase activation domain, GAP"/>
    <property type="match status" value="1"/>
</dbReference>
<reference evidence="3 4" key="1">
    <citation type="submission" date="2019-09" db="EMBL/GenBank/DDBJ databases">
        <title>Bird 10,000 Genomes (B10K) Project - Family phase.</title>
        <authorList>
            <person name="Zhang G."/>
        </authorList>
    </citation>
    <scope>NUCLEOTIDE SEQUENCE [LARGE SCALE GENOMIC DNA]</scope>
    <source>
        <strain evidence="3">B10K-DU-001-74</strain>
        <tissue evidence="3">Muscle</tissue>
    </source>
</reference>
<dbReference type="PANTHER" id="PTHR15729:SF13">
    <property type="entry name" value="RHO GTPASE-ACTIVATING PROTEIN 32"/>
    <property type="match status" value="1"/>
</dbReference>
<evidence type="ECO:0000313" key="4">
    <source>
        <dbReference type="Proteomes" id="UP000565754"/>
    </source>
</evidence>
<dbReference type="SMART" id="SM00324">
    <property type="entry name" value="RhoGAP"/>
    <property type="match status" value="1"/>
</dbReference>
<sequence>GRSVYGSCPEQSLQEGFTNPRCVCSVPQVLKSCTEFIEKHGIVDGIYRLSGIASNIQKLRHEFDSEQIPDLTKDIYIQDIHCVGSLCKLYFRELPNPLLTYQLYEKFS</sequence>
<dbReference type="InterPro" id="IPR008936">
    <property type="entry name" value="Rho_GTPase_activation_prot"/>
</dbReference>
<keyword evidence="4" id="KW-1185">Reference proteome</keyword>
<dbReference type="EMBL" id="VXBF01012144">
    <property type="protein sequence ID" value="NXM89130.1"/>
    <property type="molecule type" value="Genomic_DNA"/>
</dbReference>
<proteinExistence type="predicted"/>
<dbReference type="InterPro" id="IPR051576">
    <property type="entry name" value="PX-Rho_GAP"/>
</dbReference>
<dbReference type="GO" id="GO:0015629">
    <property type="term" value="C:actin cytoskeleton"/>
    <property type="evidence" value="ECO:0007669"/>
    <property type="project" value="TreeGrafter"/>
</dbReference>
<feature type="domain" description="Rho-GAP" evidence="2">
    <location>
        <begin position="11"/>
        <end position="108"/>
    </location>
</feature>
<dbReference type="GO" id="GO:0005938">
    <property type="term" value="C:cell cortex"/>
    <property type="evidence" value="ECO:0007669"/>
    <property type="project" value="TreeGrafter"/>
</dbReference>
<dbReference type="GO" id="GO:0001650">
    <property type="term" value="C:fibrillar center"/>
    <property type="evidence" value="ECO:0007669"/>
    <property type="project" value="TreeGrafter"/>
</dbReference>
<dbReference type="Pfam" id="PF00620">
    <property type="entry name" value="RhoGAP"/>
    <property type="match status" value="1"/>
</dbReference>
<gene>
    <name evidence="3" type="primary">Arhgap32_1</name>
    <name evidence="3" type="ORF">OENOEN_R06544</name>
</gene>
<dbReference type="GO" id="GO:0005794">
    <property type="term" value="C:Golgi apparatus"/>
    <property type="evidence" value="ECO:0007669"/>
    <property type="project" value="TreeGrafter"/>
</dbReference>
<organism evidence="3 4">
    <name type="scientific">Oenanthe oenanthe</name>
    <name type="common">Northern wheatear</name>
    <dbReference type="NCBI Taxonomy" id="279966"/>
    <lineage>
        <taxon>Eukaryota</taxon>
        <taxon>Metazoa</taxon>
        <taxon>Chordata</taxon>
        <taxon>Craniata</taxon>
        <taxon>Vertebrata</taxon>
        <taxon>Euteleostomi</taxon>
        <taxon>Archelosauria</taxon>
        <taxon>Archosauria</taxon>
        <taxon>Dinosauria</taxon>
        <taxon>Saurischia</taxon>
        <taxon>Theropoda</taxon>
        <taxon>Coelurosauria</taxon>
        <taxon>Aves</taxon>
        <taxon>Neognathae</taxon>
        <taxon>Neoaves</taxon>
        <taxon>Telluraves</taxon>
        <taxon>Australaves</taxon>
        <taxon>Passeriformes</taxon>
        <taxon>Muscicapidae</taxon>
        <taxon>Oenanthe</taxon>
    </lineage>
</organism>
<name>A0A7L1EKE3_OENON</name>
<accession>A0A7L1EKE3</accession>
<evidence type="ECO:0000259" key="2">
    <source>
        <dbReference type="PROSITE" id="PS50238"/>
    </source>
</evidence>
<dbReference type="PROSITE" id="PS50238">
    <property type="entry name" value="RHOGAP"/>
    <property type="match status" value="1"/>
</dbReference>
<keyword evidence="1" id="KW-0343">GTPase activation</keyword>
<evidence type="ECO:0000313" key="3">
    <source>
        <dbReference type="EMBL" id="NXM89130.1"/>
    </source>
</evidence>
<dbReference type="GO" id="GO:0005654">
    <property type="term" value="C:nucleoplasm"/>
    <property type="evidence" value="ECO:0007669"/>
    <property type="project" value="TreeGrafter"/>
</dbReference>
<dbReference type="GO" id="GO:0005096">
    <property type="term" value="F:GTPase activator activity"/>
    <property type="evidence" value="ECO:0007669"/>
    <property type="project" value="UniProtKB-KW"/>
</dbReference>
<comment type="caution">
    <text evidence="3">The sequence shown here is derived from an EMBL/GenBank/DDBJ whole genome shotgun (WGS) entry which is preliminary data.</text>
</comment>
<dbReference type="PANTHER" id="PTHR15729">
    <property type="entry name" value="CDC42 GTPASE-ACTIVATING PROTEIN"/>
    <property type="match status" value="1"/>
</dbReference>